<dbReference type="InterPro" id="IPR050228">
    <property type="entry name" value="Carboxylesterase_BioH"/>
</dbReference>
<proteinExistence type="predicted"/>
<protein>
    <recommendedName>
        <fullName evidence="2">AB hydrolase-1 domain-containing protein</fullName>
    </recommendedName>
</protein>
<evidence type="ECO:0000313" key="3">
    <source>
        <dbReference type="EMBL" id="PHH74659.1"/>
    </source>
</evidence>
<dbReference type="SUPFAM" id="SSF53474">
    <property type="entry name" value="alpha/beta-Hydrolases"/>
    <property type="match status" value="1"/>
</dbReference>
<dbReference type="OrthoDB" id="94039at2759"/>
<feature type="compositionally biased region" description="Basic and acidic residues" evidence="1">
    <location>
        <begin position="395"/>
        <end position="421"/>
    </location>
</feature>
<comment type="caution">
    <text evidence="3">The sequence shown here is derived from an EMBL/GenBank/DDBJ whole genome shotgun (WGS) entry which is preliminary data.</text>
</comment>
<dbReference type="STRING" id="2004952.A0A2C5XJH2"/>
<dbReference type="InterPro" id="IPR000073">
    <property type="entry name" value="AB_hydrolase_1"/>
</dbReference>
<reference evidence="3 4" key="1">
    <citation type="submission" date="2017-06" db="EMBL/GenBank/DDBJ databases">
        <title>Ant-infecting Ophiocordyceps genomes reveal a high diversity of potential behavioral manipulation genes and a possible major role for enterotoxins.</title>
        <authorList>
            <person name="De Bekker C."/>
            <person name="Evans H.C."/>
            <person name="Brachmann A."/>
            <person name="Hughes D.P."/>
        </authorList>
    </citation>
    <scope>NUCLEOTIDE SEQUENCE [LARGE SCALE GENOMIC DNA]</scope>
    <source>
        <strain evidence="3 4">Map16</strain>
    </source>
</reference>
<dbReference type="Gene3D" id="3.40.50.1820">
    <property type="entry name" value="alpha/beta hydrolase"/>
    <property type="match status" value="1"/>
</dbReference>
<dbReference type="InterPro" id="IPR029058">
    <property type="entry name" value="AB_hydrolase_fold"/>
</dbReference>
<name>A0A2C5XJH2_9HYPO</name>
<dbReference type="PANTHER" id="PTHR43194">
    <property type="entry name" value="HYDROLASE ALPHA/BETA FOLD FAMILY"/>
    <property type="match status" value="1"/>
</dbReference>
<dbReference type="Proteomes" id="UP000226431">
    <property type="component" value="Unassembled WGS sequence"/>
</dbReference>
<evidence type="ECO:0000256" key="1">
    <source>
        <dbReference type="SAM" id="MobiDB-lite"/>
    </source>
</evidence>
<feature type="domain" description="AB hydrolase-1" evidence="2">
    <location>
        <begin position="82"/>
        <end position="381"/>
    </location>
</feature>
<dbReference type="Pfam" id="PF12697">
    <property type="entry name" value="Abhydrolase_6"/>
    <property type="match status" value="1"/>
</dbReference>
<evidence type="ECO:0000313" key="4">
    <source>
        <dbReference type="Proteomes" id="UP000226431"/>
    </source>
</evidence>
<dbReference type="PANTHER" id="PTHR43194:SF2">
    <property type="entry name" value="PEROXISOMAL MEMBRANE PROTEIN LPX1"/>
    <property type="match status" value="1"/>
</dbReference>
<keyword evidence="4" id="KW-1185">Reference proteome</keyword>
<dbReference type="EMBL" id="NJES01000260">
    <property type="protein sequence ID" value="PHH74659.1"/>
    <property type="molecule type" value="Genomic_DNA"/>
</dbReference>
<dbReference type="AlphaFoldDB" id="A0A2C5XJH2"/>
<gene>
    <name evidence="3" type="ORF">CDD80_2940</name>
</gene>
<accession>A0A2C5XJH2</accession>
<organism evidence="3 4">
    <name type="scientific">Ophiocordyceps camponoti-rufipedis</name>
    <dbReference type="NCBI Taxonomy" id="2004952"/>
    <lineage>
        <taxon>Eukaryota</taxon>
        <taxon>Fungi</taxon>
        <taxon>Dikarya</taxon>
        <taxon>Ascomycota</taxon>
        <taxon>Pezizomycotina</taxon>
        <taxon>Sordariomycetes</taxon>
        <taxon>Hypocreomycetidae</taxon>
        <taxon>Hypocreales</taxon>
        <taxon>Ophiocordycipitaceae</taxon>
        <taxon>Ophiocordyceps</taxon>
    </lineage>
</organism>
<feature type="region of interest" description="Disordered" evidence="1">
    <location>
        <begin position="395"/>
        <end position="433"/>
    </location>
</feature>
<sequence>MVPALTARLASRSRRAGLCSRFTRMSSTVFHQLQHTVNAAHTREYVGATADGDDDRPLLSVKQYVPLDNPHPQPGDVTIIGAHANGFSKELYEPLWDEVYQQLARRCIRLRSVWIADMWNQGQSGVLNEKMLGNDPSWFDHARDLMNLINAKFDDIRHPIIGIGHSMGATQLALLSLSHPRLFDALVLIDPVIDVGTGALSPAVLSSNRRDIWPSRKAAAEKFDESAFYKTWDARVLQRWKEYGLRPVPTEIHPAHGECDERVTLTTSKHQEVFTFLRPMYRGETMVDLDPEQKDKMTGYPFYRPEPAYVFKRLPELRPSTLYVFGARSDLSTPEMQEEKMATTGVGIGGSGGGAVGRVRQVVLDCGHLVAMEKVDECAEAITEFLDTELARQRREAELQKQDSEEKPRQKRMMMDERWMKEINGSSSRQPKL</sequence>
<feature type="compositionally biased region" description="Polar residues" evidence="1">
    <location>
        <begin position="424"/>
        <end position="433"/>
    </location>
</feature>
<evidence type="ECO:0000259" key="2">
    <source>
        <dbReference type="Pfam" id="PF12697"/>
    </source>
</evidence>